<dbReference type="InterPro" id="IPR038592">
    <property type="entry name" value="CheD-like_sf"/>
</dbReference>
<dbReference type="SUPFAM" id="SSF64438">
    <property type="entry name" value="CNF1/YfiH-like putative cysteine hydrolases"/>
    <property type="match status" value="1"/>
</dbReference>
<proteinExistence type="inferred from homology"/>
<dbReference type="Proteomes" id="UP001467690">
    <property type="component" value="Unassembled WGS sequence"/>
</dbReference>
<evidence type="ECO:0000313" key="4">
    <source>
        <dbReference type="EMBL" id="MER2493806.1"/>
    </source>
</evidence>
<dbReference type="CDD" id="cd16352">
    <property type="entry name" value="CheD"/>
    <property type="match status" value="1"/>
</dbReference>
<comment type="catalytic activity">
    <reaction evidence="3">
        <text>L-glutaminyl-[protein] + H2O = L-glutamyl-[protein] + NH4(+)</text>
        <dbReference type="Rhea" id="RHEA:16441"/>
        <dbReference type="Rhea" id="RHEA-COMP:10207"/>
        <dbReference type="Rhea" id="RHEA-COMP:10208"/>
        <dbReference type="ChEBI" id="CHEBI:15377"/>
        <dbReference type="ChEBI" id="CHEBI:28938"/>
        <dbReference type="ChEBI" id="CHEBI:29973"/>
        <dbReference type="ChEBI" id="CHEBI:30011"/>
        <dbReference type="EC" id="3.5.1.44"/>
    </reaction>
</comment>
<comment type="function">
    <text evidence="3">Probably deamidates glutamine residues to glutamate on methyl-accepting chemotaxis receptors (MCPs), playing an important role in chemotaxis.</text>
</comment>
<evidence type="ECO:0000256" key="1">
    <source>
        <dbReference type="ARBA" id="ARBA00022500"/>
    </source>
</evidence>
<dbReference type="PANTHER" id="PTHR35147:SF2">
    <property type="entry name" value="CHEMORECEPTOR GLUTAMINE DEAMIDASE CHED-RELATED"/>
    <property type="match status" value="1"/>
</dbReference>
<keyword evidence="5" id="KW-1185">Reference proteome</keyword>
<accession>A0ABV1RLJ1</accession>
<dbReference type="PANTHER" id="PTHR35147">
    <property type="entry name" value="CHEMORECEPTOR GLUTAMINE DEAMIDASE CHED-RELATED"/>
    <property type="match status" value="1"/>
</dbReference>
<dbReference type="EMBL" id="JBELOE010000270">
    <property type="protein sequence ID" value="MER2493806.1"/>
    <property type="molecule type" value="Genomic_DNA"/>
</dbReference>
<sequence>MAELLPAANGFETVKRYVDDRRDSVVAKILPGELYVTKHRELITTVLGSCVSACIWDEKLGIGGMNHFMLPQQGERKVSSVGDAQWLNSISYSCRYGHWAMEFLINEIIKNGGSRPHLLSKIFGGGKIMANMSDIGHNNIDFVRLYLKNEEIPVVAHDVGGPWPRKIIFCPNSGIVKVKRLRAMHNDTIEKREVAYFKDIIKQPDTTDIELF</sequence>
<evidence type="ECO:0000256" key="2">
    <source>
        <dbReference type="ARBA" id="ARBA00022801"/>
    </source>
</evidence>
<dbReference type="RefSeq" id="WP_350402861.1">
    <property type="nucleotide sequence ID" value="NZ_JBELOE010000270.1"/>
</dbReference>
<organism evidence="4 5">
    <name type="scientific">Catenovulum sediminis</name>
    <dbReference type="NCBI Taxonomy" id="1740262"/>
    <lineage>
        <taxon>Bacteria</taxon>
        <taxon>Pseudomonadati</taxon>
        <taxon>Pseudomonadota</taxon>
        <taxon>Gammaproteobacteria</taxon>
        <taxon>Alteromonadales</taxon>
        <taxon>Alteromonadaceae</taxon>
        <taxon>Catenovulum</taxon>
    </lineage>
</organism>
<dbReference type="Pfam" id="PF03975">
    <property type="entry name" value="CheD"/>
    <property type="match status" value="1"/>
</dbReference>
<dbReference type="Gene3D" id="3.30.1330.200">
    <property type="match status" value="1"/>
</dbReference>
<dbReference type="InterPro" id="IPR005659">
    <property type="entry name" value="Chemorcpt_Glu_NH3ase_CheD"/>
</dbReference>
<dbReference type="GO" id="GO:0050568">
    <property type="term" value="F:protein-glutamine glutaminase activity"/>
    <property type="evidence" value="ECO:0007669"/>
    <property type="project" value="UniProtKB-EC"/>
</dbReference>
<gene>
    <name evidence="3 4" type="primary">cheD</name>
    <name evidence="4" type="ORF">ABS311_18175</name>
</gene>
<name>A0ABV1RLJ1_9ALTE</name>
<dbReference type="HAMAP" id="MF_01440">
    <property type="entry name" value="CheD"/>
    <property type="match status" value="1"/>
</dbReference>
<dbReference type="NCBIfam" id="NF010013">
    <property type="entry name" value="PRK13487.1"/>
    <property type="match status" value="1"/>
</dbReference>
<comment type="caution">
    <text evidence="4">The sequence shown here is derived from an EMBL/GenBank/DDBJ whole genome shotgun (WGS) entry which is preliminary data.</text>
</comment>
<keyword evidence="1 3" id="KW-0145">Chemotaxis</keyword>
<evidence type="ECO:0000256" key="3">
    <source>
        <dbReference type="HAMAP-Rule" id="MF_01440"/>
    </source>
</evidence>
<dbReference type="InterPro" id="IPR011324">
    <property type="entry name" value="Cytotoxic_necrot_fac-like_cat"/>
</dbReference>
<reference evidence="4 5" key="1">
    <citation type="submission" date="2024-06" db="EMBL/GenBank/DDBJ databases">
        <authorList>
            <person name="Chen R.Y."/>
        </authorList>
    </citation>
    <scope>NUCLEOTIDE SEQUENCE [LARGE SCALE GENOMIC DNA]</scope>
    <source>
        <strain evidence="4 5">D2</strain>
    </source>
</reference>
<protein>
    <recommendedName>
        <fullName evidence="3">Probable chemoreceptor glutamine deamidase CheD</fullName>
        <ecNumber evidence="3">3.5.1.44</ecNumber>
    </recommendedName>
</protein>
<dbReference type="EC" id="3.5.1.44" evidence="3"/>
<keyword evidence="2 3" id="KW-0378">Hydrolase</keyword>
<comment type="similarity">
    <text evidence="3">Belongs to the CheD family.</text>
</comment>
<evidence type="ECO:0000313" key="5">
    <source>
        <dbReference type="Proteomes" id="UP001467690"/>
    </source>
</evidence>